<gene>
    <name evidence="1" type="ORF">Q2T52_14055</name>
</gene>
<dbReference type="Gene3D" id="1.25.40.10">
    <property type="entry name" value="Tetratricopeptide repeat domain"/>
    <property type="match status" value="1"/>
</dbReference>
<reference evidence="1" key="2">
    <citation type="submission" date="2023-07" db="EMBL/GenBank/DDBJ databases">
        <authorList>
            <person name="Sun H."/>
        </authorList>
    </citation>
    <scope>NUCLEOTIDE SEQUENCE</scope>
    <source>
        <strain evidence="1">05753</strain>
    </source>
</reference>
<proteinExistence type="predicted"/>
<dbReference type="Proteomes" id="UP001169006">
    <property type="component" value="Unassembled WGS sequence"/>
</dbReference>
<protein>
    <submittedName>
        <fullName evidence="1">Uncharacterized protein</fullName>
    </submittedName>
</protein>
<accession>A0ABT8SXY4</accession>
<organism evidence="1 2">
    <name type="scientific">Rhizobium oryzicola</name>
    <dbReference type="NCBI Taxonomy" id="1232668"/>
    <lineage>
        <taxon>Bacteria</taxon>
        <taxon>Pseudomonadati</taxon>
        <taxon>Pseudomonadota</taxon>
        <taxon>Alphaproteobacteria</taxon>
        <taxon>Hyphomicrobiales</taxon>
        <taxon>Rhizobiaceae</taxon>
        <taxon>Rhizobium/Agrobacterium group</taxon>
        <taxon>Rhizobium</taxon>
    </lineage>
</organism>
<dbReference type="EMBL" id="JAUKWQ010000004">
    <property type="protein sequence ID" value="MDO1583211.1"/>
    <property type="molecule type" value="Genomic_DNA"/>
</dbReference>
<sequence length="149" mass="15512">MSLSSQAAAFDNTIFLEALGLKPGDLSIGVAAATAMLRRGEGPEALRMFAMLALCDPADINIQLGLAECAAELEQHELVIQAASVLIAMAPQDARGYFLCGRACLMAGYDAEAQEDLSMAIKLDRERGAGAIAAEAERLLAIRAASSAA</sequence>
<evidence type="ECO:0000313" key="2">
    <source>
        <dbReference type="Proteomes" id="UP001169006"/>
    </source>
</evidence>
<evidence type="ECO:0000313" key="1">
    <source>
        <dbReference type="EMBL" id="MDO1583211.1"/>
    </source>
</evidence>
<comment type="caution">
    <text evidence="1">The sequence shown here is derived from an EMBL/GenBank/DDBJ whole genome shotgun (WGS) entry which is preliminary data.</text>
</comment>
<dbReference type="RefSeq" id="WP_302077405.1">
    <property type="nucleotide sequence ID" value="NZ_JAUKWQ010000004.1"/>
</dbReference>
<dbReference type="SUPFAM" id="SSF48452">
    <property type="entry name" value="TPR-like"/>
    <property type="match status" value="1"/>
</dbReference>
<keyword evidence="2" id="KW-1185">Reference proteome</keyword>
<name>A0ABT8SXY4_9HYPH</name>
<reference evidence="1" key="1">
    <citation type="journal article" date="2015" name="Int. J. Syst. Evol. Microbiol.">
        <title>Rhizobium oryzicola sp. nov., potential plant-growth-promoting endophytic bacteria isolated from rice roots.</title>
        <authorList>
            <person name="Zhang X.X."/>
            <person name="Gao J.S."/>
            <person name="Cao Y.H."/>
            <person name="Sheirdil R.A."/>
            <person name="Wang X.C."/>
            <person name="Zhang L."/>
        </authorList>
    </citation>
    <scope>NUCLEOTIDE SEQUENCE</scope>
    <source>
        <strain evidence="1">05753</strain>
    </source>
</reference>
<dbReference type="InterPro" id="IPR011990">
    <property type="entry name" value="TPR-like_helical_dom_sf"/>
</dbReference>